<evidence type="ECO:0000256" key="3">
    <source>
        <dbReference type="ARBA" id="ARBA00022839"/>
    </source>
</evidence>
<organism evidence="8">
    <name type="scientific">hydrothermal vent metagenome</name>
    <dbReference type="NCBI Taxonomy" id="652676"/>
    <lineage>
        <taxon>unclassified sequences</taxon>
        <taxon>metagenomes</taxon>
        <taxon>ecological metagenomes</taxon>
    </lineage>
</organism>
<accession>A0A3B0ZI46</accession>
<dbReference type="GO" id="GO:0008409">
    <property type="term" value="F:5'-3' exonuclease activity"/>
    <property type="evidence" value="ECO:0007669"/>
    <property type="project" value="InterPro"/>
</dbReference>
<feature type="coiled-coil region" evidence="4">
    <location>
        <begin position="306"/>
        <end position="340"/>
    </location>
</feature>
<evidence type="ECO:0000256" key="5">
    <source>
        <dbReference type="SAM" id="MobiDB-lite"/>
    </source>
</evidence>
<dbReference type="GO" id="GO:0003676">
    <property type="term" value="F:nucleic acid binding"/>
    <property type="evidence" value="ECO:0007669"/>
    <property type="project" value="InterPro"/>
</dbReference>
<dbReference type="Pfam" id="PF01368">
    <property type="entry name" value="DHH"/>
    <property type="match status" value="1"/>
</dbReference>
<dbReference type="GO" id="GO:0006281">
    <property type="term" value="P:DNA repair"/>
    <property type="evidence" value="ECO:0007669"/>
    <property type="project" value="InterPro"/>
</dbReference>
<reference evidence="8" key="1">
    <citation type="submission" date="2018-06" db="EMBL/GenBank/DDBJ databases">
        <authorList>
            <person name="Zhirakovskaya E."/>
        </authorList>
    </citation>
    <scope>NUCLEOTIDE SEQUENCE</scope>
</reference>
<dbReference type="EMBL" id="UOFM01000375">
    <property type="protein sequence ID" value="VAW80954.1"/>
    <property type="molecule type" value="Genomic_DNA"/>
</dbReference>
<dbReference type="InterPro" id="IPR003156">
    <property type="entry name" value="DHHA1_dom"/>
</dbReference>
<feature type="domain" description="DDH" evidence="6">
    <location>
        <begin position="71"/>
        <end position="231"/>
    </location>
</feature>
<evidence type="ECO:0000259" key="7">
    <source>
        <dbReference type="Pfam" id="PF02272"/>
    </source>
</evidence>
<dbReference type="InterPro" id="IPR038763">
    <property type="entry name" value="DHH_sf"/>
</dbReference>
<dbReference type="InterPro" id="IPR051673">
    <property type="entry name" value="SSDNA_exonuclease_RecJ"/>
</dbReference>
<dbReference type="FunFam" id="3.90.1640.30:FF:000001">
    <property type="entry name" value="Single-stranded-DNA-specific exonuclease RecJ"/>
    <property type="match status" value="1"/>
</dbReference>
<protein>
    <submittedName>
        <fullName evidence="8">Single-stranded-DNA-specific exonuclease RecJ</fullName>
    </submittedName>
</protein>
<dbReference type="Gene3D" id="3.10.310.30">
    <property type="match status" value="1"/>
</dbReference>
<dbReference type="NCBIfam" id="TIGR00644">
    <property type="entry name" value="recJ"/>
    <property type="match status" value="1"/>
</dbReference>
<dbReference type="PANTHER" id="PTHR30255">
    <property type="entry name" value="SINGLE-STRANDED-DNA-SPECIFIC EXONUCLEASE RECJ"/>
    <property type="match status" value="1"/>
</dbReference>
<dbReference type="PANTHER" id="PTHR30255:SF2">
    <property type="entry name" value="SINGLE-STRANDED-DNA-SPECIFIC EXONUCLEASE RECJ"/>
    <property type="match status" value="1"/>
</dbReference>
<dbReference type="InterPro" id="IPR004610">
    <property type="entry name" value="RecJ"/>
</dbReference>
<dbReference type="SUPFAM" id="SSF64182">
    <property type="entry name" value="DHH phosphoesterases"/>
    <property type="match status" value="1"/>
</dbReference>
<evidence type="ECO:0000313" key="8">
    <source>
        <dbReference type="EMBL" id="VAW80954.1"/>
    </source>
</evidence>
<dbReference type="GO" id="GO:0006310">
    <property type="term" value="P:DNA recombination"/>
    <property type="evidence" value="ECO:0007669"/>
    <property type="project" value="InterPro"/>
</dbReference>
<evidence type="ECO:0000256" key="2">
    <source>
        <dbReference type="ARBA" id="ARBA00022801"/>
    </source>
</evidence>
<keyword evidence="3 8" id="KW-0269">Exonuclease</keyword>
<dbReference type="InterPro" id="IPR001667">
    <property type="entry name" value="DDH_dom"/>
</dbReference>
<gene>
    <name evidence="8" type="ORF">MNBD_GAMMA14-2080</name>
</gene>
<evidence type="ECO:0000256" key="4">
    <source>
        <dbReference type="SAM" id="Coils"/>
    </source>
</evidence>
<sequence>MKHIRARSLPDDAPSHPGNGSHPLLERLFATRRASESDRESGLASLHSPDLLKGLGTAIDLLEAVLKQQQRILVIGDFDADGATSSALVVAALREMGASHVNYLVPDRFRFGYGLTPEIVDVALTQKPDLLITVDNGISSIEGVERARAAGIRVLITDHHLPGHDLPVADAIVNPNQPGDNFPSKALAGVGVAFYLMMALRSRLRDSGWFTQQNIPEPNLAAYLDLVALGTVADVVPLDRNNRLLVRQGLLRIRAGHCRPGIRALLEVAGRNAARVVASDFGFAAGPRLNAAGRLDDMSLGIECLLSDSGQQADELARQLDALNRERREIETTMKSEAMQHLDAMQLDHDNLPAGFCLYDSAWHQGVIGILASRIKEQFHRPVIIFANAGDGELKGSARSIPGLHIRDLLDAVAVGHPGLLNKFGGHAMAAGMSLEAARLDDFRQAFIAELEGQLDETMLTGVLETDGELRPDEFTLELSELLRDAGPWGQ</sequence>
<keyword evidence="1" id="KW-0540">Nuclease</keyword>
<feature type="region of interest" description="Disordered" evidence="5">
    <location>
        <begin position="1"/>
        <end position="23"/>
    </location>
</feature>
<dbReference type="AlphaFoldDB" id="A0A3B0ZI46"/>
<evidence type="ECO:0000259" key="6">
    <source>
        <dbReference type="Pfam" id="PF01368"/>
    </source>
</evidence>
<evidence type="ECO:0000256" key="1">
    <source>
        <dbReference type="ARBA" id="ARBA00022722"/>
    </source>
</evidence>
<proteinExistence type="predicted"/>
<dbReference type="Pfam" id="PF02272">
    <property type="entry name" value="DHHA1"/>
    <property type="match status" value="1"/>
</dbReference>
<dbReference type="Gene3D" id="3.90.1640.30">
    <property type="match status" value="1"/>
</dbReference>
<feature type="domain" description="DHHA1" evidence="7">
    <location>
        <begin position="359"/>
        <end position="451"/>
    </location>
</feature>
<feature type="non-terminal residue" evidence="8">
    <location>
        <position position="491"/>
    </location>
</feature>
<keyword evidence="4" id="KW-0175">Coiled coil</keyword>
<keyword evidence="2" id="KW-0378">Hydrolase</keyword>
<name>A0A3B0ZI46_9ZZZZ</name>